<feature type="compositionally biased region" description="Basic residues" evidence="1">
    <location>
        <begin position="122"/>
        <end position="137"/>
    </location>
</feature>
<reference evidence="2 3" key="1">
    <citation type="journal article" date="2006" name="Proc. Natl. Acad. Sci. U.S.A.">
        <title>Comparative genomics of the lactic acid bacteria.</title>
        <authorList>
            <person name="Makarova K."/>
            <person name="Slesarev A."/>
            <person name="Wolf Y."/>
            <person name="Sorokin A."/>
            <person name="Mirkin B."/>
            <person name="Koonin E."/>
            <person name="Pavlov A."/>
            <person name="Pavlova N."/>
            <person name="Karamychev V."/>
            <person name="Polouchine N."/>
            <person name="Shakhova V."/>
            <person name="Grigoriev I."/>
            <person name="Lou Y."/>
            <person name="Rohksar D."/>
            <person name="Lucas S."/>
            <person name="Huang K."/>
            <person name="Goodstein D.M."/>
            <person name="Hawkins T."/>
            <person name="Plengvidhya V."/>
            <person name="Welker D."/>
            <person name="Hughes J."/>
            <person name="Goh Y."/>
            <person name="Benson A."/>
            <person name="Baldwin K."/>
            <person name="Lee J.H."/>
            <person name="Diaz-Muniz I."/>
            <person name="Dosti B."/>
            <person name="Smeianov V."/>
            <person name="Wechter W."/>
            <person name="Barabote R."/>
            <person name="Lorca G."/>
            <person name="Altermann E."/>
            <person name="Barrangou R."/>
            <person name="Ganesan B."/>
            <person name="Xie Y."/>
            <person name="Rawsthorne H."/>
            <person name="Tamir D."/>
            <person name="Parker C."/>
            <person name="Breidt F."/>
            <person name="Broadbent J."/>
            <person name="Hutkins R."/>
            <person name="O'Sullivan D."/>
            <person name="Steele J."/>
            <person name="Unlu G."/>
            <person name="Saier M."/>
            <person name="Klaenhammer T."/>
            <person name="Richardson P."/>
            <person name="Kozyavkin S."/>
            <person name="Weimer B."/>
            <person name="Mills D."/>
        </authorList>
    </citation>
    <scope>NUCLEOTIDE SEQUENCE [LARGE SCALE GENOMIC DNA]</scope>
    <source>
        <strain evidence="3">ATCC 33323 / DSM 20243 / BCRC 14619 / CIP 102991 / JCM 1131 / KCTC 3163 / NCIMB 11718 / NCTC 13722 / AM63</strain>
    </source>
</reference>
<evidence type="ECO:0000256" key="1">
    <source>
        <dbReference type="SAM" id="MobiDB-lite"/>
    </source>
</evidence>
<dbReference type="KEGG" id="lga:LGAS_0244"/>
<dbReference type="InterPro" id="IPR016787">
    <property type="entry name" value="UCP021328"/>
</dbReference>
<dbReference type="AlphaFoldDB" id="A0A805YX82"/>
<protein>
    <recommendedName>
        <fullName evidence="4">DUF2992 family protein</fullName>
    </recommendedName>
</protein>
<dbReference type="GeneID" id="29638878"/>
<evidence type="ECO:0000313" key="3">
    <source>
        <dbReference type="Proteomes" id="UP000000664"/>
    </source>
</evidence>
<sequence>MIKGVLTIVFDEPFYKAIFERIDGNSYSVAQVNLGTSLPRMPEIIYLVNRKYSKLNFYRTTIENRADRHINPKRAQRLAHTATQQKQIGTKAQIALKKQFEESKIIKKMSVKENKQLEKERKFLKKQAKKREKHRGH</sequence>
<dbReference type="Pfam" id="PF11208">
    <property type="entry name" value="DUF2992"/>
    <property type="match status" value="1"/>
</dbReference>
<feature type="region of interest" description="Disordered" evidence="1">
    <location>
        <begin position="116"/>
        <end position="137"/>
    </location>
</feature>
<accession>A0A805YX82</accession>
<dbReference type="Proteomes" id="UP000000664">
    <property type="component" value="Chromosome"/>
</dbReference>
<organism evidence="2 3">
    <name type="scientific">Lactobacillus gasseri (strain ATCC 33323 / DSM 20243 / BCRC 14619 / CIP 102991 / JCM 1131 / KCTC 3163 / NCIMB 11718 / NCTC 13722 / AM63)</name>
    <dbReference type="NCBI Taxonomy" id="324831"/>
    <lineage>
        <taxon>Bacteria</taxon>
        <taxon>Bacillati</taxon>
        <taxon>Bacillota</taxon>
        <taxon>Bacilli</taxon>
        <taxon>Lactobacillales</taxon>
        <taxon>Lactobacillaceae</taxon>
        <taxon>Lactobacillus</taxon>
    </lineage>
</organism>
<evidence type="ECO:0000313" key="2">
    <source>
        <dbReference type="EMBL" id="ABJ59653.1"/>
    </source>
</evidence>
<dbReference type="EMBL" id="CP000413">
    <property type="protein sequence ID" value="ABJ59653.1"/>
    <property type="molecule type" value="Genomic_DNA"/>
</dbReference>
<dbReference type="RefSeq" id="WP_003650519.1">
    <property type="nucleotide sequence ID" value="NC_008530.1"/>
</dbReference>
<proteinExistence type="predicted"/>
<gene>
    <name evidence="2" type="ordered locus">LGAS_0244</name>
</gene>
<name>A0A805YX82_LACGA</name>
<evidence type="ECO:0008006" key="4">
    <source>
        <dbReference type="Google" id="ProtNLM"/>
    </source>
</evidence>
<dbReference type="PIRSF" id="PIRSF021328">
    <property type="entry name" value="UCP021328"/>
    <property type="match status" value="1"/>
</dbReference>